<evidence type="ECO:0000256" key="1">
    <source>
        <dbReference type="ARBA" id="ARBA00011028"/>
    </source>
</evidence>
<proteinExistence type="inferred from homology"/>
<dbReference type="AlphaFoldDB" id="A0A3P1SIA9"/>
<dbReference type="Gene3D" id="3.40.50.1980">
    <property type="entry name" value="Nitrogenase molybdenum iron protein domain"/>
    <property type="match status" value="3"/>
</dbReference>
<comment type="similarity">
    <text evidence="1">Belongs to the bacterial solute-binding protein 9 family.</text>
</comment>
<dbReference type="GO" id="GO:0030001">
    <property type="term" value="P:metal ion transport"/>
    <property type="evidence" value="ECO:0007669"/>
    <property type="project" value="InterPro"/>
</dbReference>
<sequence>MTQRRILPAFLAVTALALASCSADPAPQSAVPYDAAGTEKLTVYASFYPLQYLVEQVGGDLVTVDTLTPPGAEPHDLELSPAKVAQLAQADAVVFLSGFQSAVDEAIAHNGPEHIIDVAPAVQLIAGEHDHDHGHDHDNSQSDHDHSQSGHDGHDHGHDHDSHTHDDHMASGEHADHDHAGHDHDHGDQDPHFWLDPQRMAQAATAIGQAFAKADPENAQTYTTSAASVAKAMNELSTELVEGTKSCEHTTFVTAHDAFGYLADRTGLTQVGISGLDPDSSPSPARLAEVAKVVKDQGLTTIFTETLIDPKVSETLAADLGITTAVLDPLESQADASKDYADVMRDNIAALRKALTCK</sequence>
<feature type="signal peptide" evidence="5">
    <location>
        <begin position="1"/>
        <end position="25"/>
    </location>
</feature>
<dbReference type="OrthoDB" id="9810636at2"/>
<gene>
    <name evidence="6" type="ORF">EII11_02395</name>
</gene>
<keyword evidence="7" id="KW-1185">Reference proteome</keyword>
<dbReference type="SUPFAM" id="SSF53807">
    <property type="entry name" value="Helical backbone' metal receptor"/>
    <property type="match status" value="1"/>
</dbReference>
<evidence type="ECO:0000256" key="4">
    <source>
        <dbReference type="SAM" id="MobiDB-lite"/>
    </source>
</evidence>
<feature type="region of interest" description="Disordered" evidence="4">
    <location>
        <begin position="129"/>
        <end position="194"/>
    </location>
</feature>
<dbReference type="RefSeq" id="WP_124868159.1">
    <property type="nucleotide sequence ID" value="NZ_RQZF01000001.1"/>
</dbReference>
<dbReference type="Pfam" id="PF01297">
    <property type="entry name" value="ZnuA"/>
    <property type="match status" value="1"/>
</dbReference>
<evidence type="ECO:0000256" key="5">
    <source>
        <dbReference type="SAM" id="SignalP"/>
    </source>
</evidence>
<dbReference type="Proteomes" id="UP000280444">
    <property type="component" value="Unassembled WGS sequence"/>
</dbReference>
<dbReference type="PROSITE" id="PS51257">
    <property type="entry name" value="PROKAR_LIPOPROTEIN"/>
    <property type="match status" value="1"/>
</dbReference>
<evidence type="ECO:0000313" key="7">
    <source>
        <dbReference type="Proteomes" id="UP000280444"/>
    </source>
</evidence>
<dbReference type="EMBL" id="RQZF01000001">
    <property type="protein sequence ID" value="RRC96505.1"/>
    <property type="molecule type" value="Genomic_DNA"/>
</dbReference>
<dbReference type="InterPro" id="IPR050492">
    <property type="entry name" value="Bact_metal-bind_prot9"/>
</dbReference>
<accession>A0A3P1SIA9</accession>
<dbReference type="InterPro" id="IPR006127">
    <property type="entry name" value="ZnuA-like"/>
</dbReference>
<evidence type="ECO:0000313" key="6">
    <source>
        <dbReference type="EMBL" id="RRC96505.1"/>
    </source>
</evidence>
<feature type="chain" id="PRO_5039478046" evidence="5">
    <location>
        <begin position="26"/>
        <end position="358"/>
    </location>
</feature>
<comment type="caution">
    <text evidence="6">The sequence shown here is derived from an EMBL/GenBank/DDBJ whole genome shotgun (WGS) entry which is preliminary data.</text>
</comment>
<organism evidence="6 7">
    <name type="scientific">Schaalia canis</name>
    <dbReference type="NCBI Taxonomy" id="100469"/>
    <lineage>
        <taxon>Bacteria</taxon>
        <taxon>Bacillati</taxon>
        <taxon>Actinomycetota</taxon>
        <taxon>Actinomycetes</taxon>
        <taxon>Actinomycetales</taxon>
        <taxon>Actinomycetaceae</taxon>
        <taxon>Schaalia</taxon>
    </lineage>
</organism>
<feature type="compositionally biased region" description="Basic and acidic residues" evidence="4">
    <location>
        <begin position="129"/>
        <end position="193"/>
    </location>
</feature>
<dbReference type="PANTHER" id="PTHR42953">
    <property type="entry name" value="HIGH-AFFINITY ZINC UPTAKE SYSTEM PROTEIN ZNUA-RELATED"/>
    <property type="match status" value="1"/>
</dbReference>
<reference evidence="6 7" key="1">
    <citation type="submission" date="2018-11" db="EMBL/GenBank/DDBJ databases">
        <title>Genomes From Bacteria Associated with the Canine Oral Cavity: a Test Case for Automated Genome-Based Taxonomic Assignment.</title>
        <authorList>
            <person name="Coil D.A."/>
            <person name="Jospin G."/>
            <person name="Darling A.E."/>
            <person name="Wallis C."/>
            <person name="Davis I.J."/>
            <person name="Harris S."/>
            <person name="Eisen J.A."/>
            <person name="Holcombe L.J."/>
            <person name="O'Flynn C."/>
        </authorList>
    </citation>
    <scope>NUCLEOTIDE SEQUENCE [LARGE SCALE GENOMIC DNA]</scope>
    <source>
        <strain evidence="6 7">OH770</strain>
    </source>
</reference>
<protein>
    <submittedName>
        <fullName evidence="6">Zinc ABC transporter substrate-binding protein</fullName>
    </submittedName>
</protein>
<name>A0A3P1SIA9_9ACTO</name>
<evidence type="ECO:0000256" key="2">
    <source>
        <dbReference type="ARBA" id="ARBA00022448"/>
    </source>
</evidence>
<evidence type="ECO:0000256" key="3">
    <source>
        <dbReference type="ARBA" id="ARBA00022729"/>
    </source>
</evidence>
<dbReference type="PANTHER" id="PTHR42953:SF3">
    <property type="entry name" value="HIGH-AFFINITY ZINC UPTAKE SYSTEM PROTEIN ZNUA"/>
    <property type="match status" value="1"/>
</dbReference>
<dbReference type="GO" id="GO:0046872">
    <property type="term" value="F:metal ion binding"/>
    <property type="evidence" value="ECO:0007669"/>
    <property type="project" value="InterPro"/>
</dbReference>
<keyword evidence="2" id="KW-0813">Transport</keyword>
<keyword evidence="3 5" id="KW-0732">Signal</keyword>